<keyword evidence="2" id="KW-1185">Reference proteome</keyword>
<dbReference type="EMBL" id="JAVRJZ010000020">
    <property type="protein sequence ID" value="KAK2706383.1"/>
    <property type="molecule type" value="Genomic_DNA"/>
</dbReference>
<evidence type="ECO:0000313" key="2">
    <source>
        <dbReference type="Proteomes" id="UP001187531"/>
    </source>
</evidence>
<comment type="caution">
    <text evidence="1">The sequence shown here is derived from an EMBL/GenBank/DDBJ whole genome shotgun (WGS) entry which is preliminary data.</text>
</comment>
<sequence length="121" mass="13242">MLLKAGLDVEPQMRCDSSEIEFMLKQQIQKTEKGTRPSLGQQLSVDKIPFLKPFLNEIDLDSEISCSSQEGFVTARDSGVFGTPEVIDECGESVIFANDICTPIFLDPPNCDAAHGCSRAT</sequence>
<dbReference type="AlphaFoldDB" id="A0AA88HCI0"/>
<dbReference type="Proteomes" id="UP001187531">
    <property type="component" value="Unassembled WGS sequence"/>
</dbReference>
<gene>
    <name evidence="1" type="ORF">QYM36_016429</name>
</gene>
<protein>
    <submittedName>
        <fullName evidence="1">Uncharacterized protein</fullName>
    </submittedName>
</protein>
<accession>A0AA88HCI0</accession>
<evidence type="ECO:0000313" key="1">
    <source>
        <dbReference type="EMBL" id="KAK2706383.1"/>
    </source>
</evidence>
<proteinExistence type="predicted"/>
<reference evidence="1" key="1">
    <citation type="submission" date="2023-07" db="EMBL/GenBank/DDBJ databases">
        <title>Chromosome-level genome assembly of Artemia franciscana.</title>
        <authorList>
            <person name="Jo E."/>
        </authorList>
    </citation>
    <scope>NUCLEOTIDE SEQUENCE</scope>
    <source>
        <tissue evidence="1">Whole body</tissue>
    </source>
</reference>
<organism evidence="1 2">
    <name type="scientific">Artemia franciscana</name>
    <name type="common">Brine shrimp</name>
    <name type="synonym">Artemia sanfranciscana</name>
    <dbReference type="NCBI Taxonomy" id="6661"/>
    <lineage>
        <taxon>Eukaryota</taxon>
        <taxon>Metazoa</taxon>
        <taxon>Ecdysozoa</taxon>
        <taxon>Arthropoda</taxon>
        <taxon>Crustacea</taxon>
        <taxon>Branchiopoda</taxon>
        <taxon>Anostraca</taxon>
        <taxon>Artemiidae</taxon>
        <taxon>Artemia</taxon>
    </lineage>
</organism>
<name>A0AA88HCI0_ARTSF</name>